<reference evidence="1 2" key="1">
    <citation type="submission" date="2016-11" db="EMBL/GenBank/DDBJ databases">
        <authorList>
            <person name="Seier E.R."/>
            <person name="Hipwell C.M."/>
            <person name="Kelliher A.B."/>
            <person name="Lando N.A."/>
            <person name="Tsaousis B.E."/>
            <person name="Esposito E.C."/>
            <person name="Heckman E.L."/>
            <person name="Mageeney C.M."/>
            <person name="Kenna M.A."/>
            <person name="Ware V.C."/>
            <person name="Garlena R.A."/>
            <person name="Russell D.A."/>
            <person name="Pope W.H."/>
            <person name="Jacobs-Sera D."/>
            <person name="Hendrix R.W."/>
            <person name="Hatfull G.F."/>
        </authorList>
    </citation>
    <scope>NUCLEOTIDE SEQUENCE [LARGE SCALE GENOMIC DNA]</scope>
</reference>
<dbReference type="Proteomes" id="UP000225735">
    <property type="component" value="Segment"/>
</dbReference>
<protein>
    <submittedName>
        <fullName evidence="1">Uncharacterized protein</fullName>
    </submittedName>
</protein>
<accession>A0A1J0MDP1</accession>
<evidence type="ECO:0000313" key="2">
    <source>
        <dbReference type="Proteomes" id="UP000225735"/>
    </source>
</evidence>
<proteinExistence type="predicted"/>
<sequence>MKFKDAAKRVGQRVVYRPLHVGPDQPGEECVITRVEYGVVFVRYGSDEHSKATLAAMLEPVIP</sequence>
<evidence type="ECO:0000313" key="1">
    <source>
        <dbReference type="EMBL" id="APD19290.1"/>
    </source>
</evidence>
<keyword evidence="2" id="KW-1185">Reference proteome</keyword>
<organism evidence="1 2">
    <name type="scientific">Mycobacterium phage Taptic</name>
    <dbReference type="NCBI Taxonomy" id="1920305"/>
    <lineage>
        <taxon>Viruses</taxon>
        <taxon>Duplodnaviria</taxon>
        <taxon>Heunggongvirae</taxon>
        <taxon>Uroviricota</taxon>
        <taxon>Caudoviricetes</taxon>
        <taxon>Northamptonvirus</taxon>
        <taxon>Northamptonvirus taptic</taxon>
    </lineage>
</organism>
<name>A0A1J0MDP1_9CAUD</name>
<gene>
    <name evidence="1" type="ORF">SEA_TAPTIC_60</name>
</gene>
<dbReference type="EMBL" id="KY130461">
    <property type="protein sequence ID" value="APD19290.1"/>
    <property type="molecule type" value="Genomic_DNA"/>
</dbReference>